<comment type="caution">
    <text evidence="1">The sequence shown here is derived from an EMBL/GenBank/DDBJ whole genome shotgun (WGS) entry which is preliminary data.</text>
</comment>
<evidence type="ECO:0000313" key="2">
    <source>
        <dbReference type="Proteomes" id="UP001159363"/>
    </source>
</evidence>
<sequence length="159" mass="18485">MEGRLPDQLSFQGNIINNFEKCIQSFETYLIATEKDKKAYNVKIALLLSLIGGNGLQLFNTFKLDNKEKVLKQNLKNIVHRIRIEFWNVLYLIDHVKKVMNDLNILSNTLIKSCEYSYQEDFILTDRIMLGVTNLKLQKMLCSKDVTEKSAIEMYRGAE</sequence>
<gene>
    <name evidence="1" type="ORF">PR048_005812</name>
</gene>
<evidence type="ECO:0000313" key="1">
    <source>
        <dbReference type="EMBL" id="KAJ8893224.1"/>
    </source>
</evidence>
<reference evidence="1 2" key="1">
    <citation type="submission" date="2023-02" db="EMBL/GenBank/DDBJ databases">
        <title>LHISI_Scaffold_Assembly.</title>
        <authorList>
            <person name="Stuart O.P."/>
            <person name="Cleave R."/>
            <person name="Magrath M.J.L."/>
            <person name="Mikheyev A.S."/>
        </authorList>
    </citation>
    <scope>NUCLEOTIDE SEQUENCE [LARGE SCALE GENOMIC DNA]</scope>
    <source>
        <strain evidence="1">Daus_M_001</strain>
        <tissue evidence="1">Leg muscle</tissue>
    </source>
</reference>
<dbReference type="Proteomes" id="UP001159363">
    <property type="component" value="Chromosome 2"/>
</dbReference>
<proteinExistence type="predicted"/>
<dbReference type="EMBL" id="JARBHB010000002">
    <property type="protein sequence ID" value="KAJ8893224.1"/>
    <property type="molecule type" value="Genomic_DNA"/>
</dbReference>
<keyword evidence="2" id="KW-1185">Reference proteome</keyword>
<accession>A0ABQ9I997</accession>
<name>A0ABQ9I997_9NEOP</name>
<organism evidence="1 2">
    <name type="scientific">Dryococelus australis</name>
    <dbReference type="NCBI Taxonomy" id="614101"/>
    <lineage>
        <taxon>Eukaryota</taxon>
        <taxon>Metazoa</taxon>
        <taxon>Ecdysozoa</taxon>
        <taxon>Arthropoda</taxon>
        <taxon>Hexapoda</taxon>
        <taxon>Insecta</taxon>
        <taxon>Pterygota</taxon>
        <taxon>Neoptera</taxon>
        <taxon>Polyneoptera</taxon>
        <taxon>Phasmatodea</taxon>
        <taxon>Verophasmatodea</taxon>
        <taxon>Anareolatae</taxon>
        <taxon>Phasmatidae</taxon>
        <taxon>Eurycanthinae</taxon>
        <taxon>Dryococelus</taxon>
    </lineage>
</organism>
<protein>
    <submittedName>
        <fullName evidence="1">Uncharacterized protein</fullName>
    </submittedName>
</protein>